<comment type="caution">
    <text evidence="6">The sequence shown here is derived from an EMBL/GenBank/DDBJ whole genome shotgun (WGS) entry which is preliminary data.</text>
</comment>
<proteinExistence type="predicted"/>
<feature type="chain" id="PRO_5040722401" description="alpha-galactosidase" evidence="4">
    <location>
        <begin position="20"/>
        <end position="236"/>
    </location>
</feature>
<dbReference type="InterPro" id="IPR004352">
    <property type="entry name" value="GH114_TIM-barrel"/>
</dbReference>
<protein>
    <recommendedName>
        <fullName evidence="2">alpha-galactosidase</fullName>
        <ecNumber evidence="2">3.2.1.22</ecNumber>
    </recommendedName>
</protein>
<dbReference type="PANTHER" id="PTHR35273:SF2">
    <property type="entry name" value="ALPHA-GALACTOSIDASE"/>
    <property type="match status" value="1"/>
</dbReference>
<dbReference type="PANTHER" id="PTHR35273">
    <property type="entry name" value="ALPHA-1,4 POLYGALACTOSAMINIDASE, PUTATIVE (AFU_ORTHOLOGUE AFUA_3G07890)-RELATED"/>
    <property type="match status" value="1"/>
</dbReference>
<dbReference type="EC" id="3.2.1.22" evidence="2"/>
<keyword evidence="4" id="KW-0732">Signal</keyword>
<dbReference type="OrthoDB" id="2108802at2759"/>
<gene>
    <name evidence="6" type="ORF">GGI25_006455</name>
</gene>
<feature type="region of interest" description="Disordered" evidence="3">
    <location>
        <begin position="33"/>
        <end position="76"/>
    </location>
</feature>
<organism evidence="6 7">
    <name type="scientific">Coemansia spiralis</name>
    <dbReference type="NCBI Taxonomy" id="417178"/>
    <lineage>
        <taxon>Eukaryota</taxon>
        <taxon>Fungi</taxon>
        <taxon>Fungi incertae sedis</taxon>
        <taxon>Zoopagomycota</taxon>
        <taxon>Kickxellomycotina</taxon>
        <taxon>Kickxellomycetes</taxon>
        <taxon>Kickxellales</taxon>
        <taxon>Kickxellaceae</taxon>
        <taxon>Coemansia</taxon>
    </lineage>
</organism>
<reference evidence="6" key="1">
    <citation type="submission" date="2022-07" db="EMBL/GenBank/DDBJ databases">
        <title>Phylogenomic reconstructions and comparative analyses of Kickxellomycotina fungi.</title>
        <authorList>
            <person name="Reynolds N.K."/>
            <person name="Stajich J.E."/>
            <person name="Barry K."/>
            <person name="Grigoriev I.V."/>
            <person name="Crous P."/>
            <person name="Smith M.E."/>
        </authorList>
    </citation>
    <scope>NUCLEOTIDE SEQUENCE</scope>
    <source>
        <strain evidence="6">NRRL 3115</strain>
    </source>
</reference>
<feature type="signal peptide" evidence="4">
    <location>
        <begin position="1"/>
        <end position="19"/>
    </location>
</feature>
<sequence>MNLLSISSLVAALTATADAKCAIDGSSSALTLTSTSTLSPPSTPTSISISTPSSTSTSTWASESESDSSPESASASSLWLPTAGTTWQIELLYALNDTSIDVDVYDIDLFTNSASTISSLHSAGRKVICYFDAGALGTWEPDVSEFEVSDLGSVMNGWPDEKWLNITSPNVRIIMAKRLDLAQQKGCDGVDPDNVDAYNNGNGLGLTQDDAIDYINWMAGEAHARGLSIGLKNALA</sequence>
<evidence type="ECO:0000256" key="1">
    <source>
        <dbReference type="ARBA" id="ARBA00001255"/>
    </source>
</evidence>
<evidence type="ECO:0000256" key="2">
    <source>
        <dbReference type="ARBA" id="ARBA00012755"/>
    </source>
</evidence>
<dbReference type="SUPFAM" id="SSF51445">
    <property type="entry name" value="(Trans)glycosidases"/>
    <property type="match status" value="1"/>
</dbReference>
<name>A0A9W8G2P5_9FUNG</name>
<dbReference type="GO" id="GO:0004557">
    <property type="term" value="F:alpha-galactosidase activity"/>
    <property type="evidence" value="ECO:0007669"/>
    <property type="project" value="UniProtKB-EC"/>
</dbReference>
<evidence type="ECO:0000256" key="4">
    <source>
        <dbReference type="SAM" id="SignalP"/>
    </source>
</evidence>
<evidence type="ECO:0000259" key="5">
    <source>
        <dbReference type="Pfam" id="PF03537"/>
    </source>
</evidence>
<dbReference type="Pfam" id="PF03537">
    <property type="entry name" value="Glyco_hydro_114"/>
    <property type="match status" value="1"/>
</dbReference>
<dbReference type="AlphaFoldDB" id="A0A9W8G2P5"/>
<comment type="catalytic activity">
    <reaction evidence="1">
        <text>Hydrolysis of terminal, non-reducing alpha-D-galactose residues in alpha-D-galactosides, including galactose oligosaccharides, galactomannans and galactolipids.</text>
        <dbReference type="EC" id="3.2.1.22"/>
    </reaction>
</comment>
<feature type="non-terminal residue" evidence="6">
    <location>
        <position position="236"/>
    </location>
</feature>
<evidence type="ECO:0000256" key="3">
    <source>
        <dbReference type="SAM" id="MobiDB-lite"/>
    </source>
</evidence>
<dbReference type="Gene3D" id="3.20.20.70">
    <property type="entry name" value="Aldolase class I"/>
    <property type="match status" value="1"/>
</dbReference>
<evidence type="ECO:0000313" key="7">
    <source>
        <dbReference type="Proteomes" id="UP001151518"/>
    </source>
</evidence>
<dbReference type="EMBL" id="JANBTW010000205">
    <property type="protein sequence ID" value="KAJ2668359.1"/>
    <property type="molecule type" value="Genomic_DNA"/>
</dbReference>
<dbReference type="InterPro" id="IPR017853">
    <property type="entry name" value="GH"/>
</dbReference>
<evidence type="ECO:0000313" key="6">
    <source>
        <dbReference type="EMBL" id="KAJ2668359.1"/>
    </source>
</evidence>
<feature type="domain" description="Glycoside-hydrolase family GH114 TIM-barrel" evidence="5">
    <location>
        <begin position="86"/>
        <end position="235"/>
    </location>
</feature>
<dbReference type="Proteomes" id="UP001151518">
    <property type="component" value="Unassembled WGS sequence"/>
</dbReference>
<dbReference type="InterPro" id="IPR013785">
    <property type="entry name" value="Aldolase_TIM"/>
</dbReference>
<accession>A0A9W8G2P5</accession>